<dbReference type="EMBL" id="KZ613943">
    <property type="protein sequence ID" value="PMD42810.1"/>
    <property type="molecule type" value="Genomic_DNA"/>
</dbReference>
<keyword evidence="7 14" id="KW-0812">Transmembrane</keyword>
<name>A0A2J6RWB5_HYAVF</name>
<evidence type="ECO:0000256" key="13">
    <source>
        <dbReference type="ARBA" id="ARBA00038359"/>
    </source>
</evidence>
<comment type="similarity">
    <text evidence="4">Belongs to the RBT5 family.</text>
</comment>
<dbReference type="PANTHER" id="PTHR33048:SF160">
    <property type="entry name" value="SAT4 FAMILY MEMBRANE PROTEIN"/>
    <property type="match status" value="1"/>
</dbReference>
<dbReference type="Proteomes" id="UP000235786">
    <property type="component" value="Unassembled WGS sequence"/>
</dbReference>
<feature type="chain" id="PRO_5014387740" evidence="15">
    <location>
        <begin position="19"/>
        <end position="463"/>
    </location>
</feature>
<dbReference type="Pfam" id="PF20684">
    <property type="entry name" value="Fung_rhodopsin"/>
    <property type="match status" value="1"/>
</dbReference>
<evidence type="ECO:0000256" key="6">
    <source>
        <dbReference type="ARBA" id="ARBA00022622"/>
    </source>
</evidence>
<proteinExistence type="inferred from homology"/>
<gene>
    <name evidence="18" type="ORF">L207DRAFT_457325</name>
</gene>
<sequence length="463" mass="51387">MKQAFFVAFLSLAARVNGQVSQNATFIAGEIAQISACGLSCLEHTIPEVGCTLANTTCQCSSSHLVTLTGDCMLANCTFAEAIELSKINAAICGLPFQSHNKELRVMTIICAAITYTSVLLRFITRLFVAQTYGMDDWFILAAAISDAVFTYYGVIMEHDGLGDHVRDVNLEVVPQLLLGFYIDENLYLLTIGLVKVSILFFYLRVFPKKSFRLLCWLMIAFCTANMLAFVLVTIFQCRPISFAWAKTSMHEGTCLNYNAAAWTNAGVNILQDFLIVVLPLHELRSLQLCKAKKLGVYAMFGMGSFVCLTSIIRLNSLRTFGMTIDATFSNVPITIWSTVETTLAIVCACLPAIRAGVAILFPTLKTTIYKSSYFSKSQTQSQTRLSKPIILVSHQVSQMDSRISGIDLEPRFVTWRILETAGLEPLSPAPVKKDEDDKMSFVSFVSSVTLSRFSRRWGIIRR</sequence>
<keyword evidence="10 14" id="KW-0472">Membrane</keyword>
<dbReference type="GO" id="GO:0098552">
    <property type="term" value="C:side of membrane"/>
    <property type="evidence" value="ECO:0007669"/>
    <property type="project" value="UniProtKB-KW"/>
</dbReference>
<keyword evidence="19" id="KW-1185">Reference proteome</keyword>
<keyword evidence="9 14" id="KW-1133">Transmembrane helix</keyword>
<keyword evidence="6" id="KW-0336">GPI-anchor</keyword>
<evidence type="ECO:0000256" key="9">
    <source>
        <dbReference type="ARBA" id="ARBA00022989"/>
    </source>
</evidence>
<organism evidence="18 19">
    <name type="scientific">Hyaloscypha variabilis (strain UAMH 11265 / GT02V1 / F)</name>
    <name type="common">Meliniomyces variabilis</name>
    <dbReference type="NCBI Taxonomy" id="1149755"/>
    <lineage>
        <taxon>Eukaryota</taxon>
        <taxon>Fungi</taxon>
        <taxon>Dikarya</taxon>
        <taxon>Ascomycota</taxon>
        <taxon>Pezizomycotina</taxon>
        <taxon>Leotiomycetes</taxon>
        <taxon>Helotiales</taxon>
        <taxon>Hyaloscyphaceae</taxon>
        <taxon>Hyaloscypha</taxon>
        <taxon>Hyaloscypha variabilis</taxon>
    </lineage>
</organism>
<comment type="subcellular location">
    <subcellularLocation>
        <location evidence="2">Membrane</location>
        <topology evidence="2">Lipid-anchor</topology>
        <topology evidence="2">GPI-anchor</topology>
    </subcellularLocation>
    <subcellularLocation>
        <location evidence="1">Membrane</location>
        <topology evidence="1">Multi-pass membrane protein</topology>
    </subcellularLocation>
    <subcellularLocation>
        <location evidence="3">Secreted</location>
    </subcellularLocation>
</comment>
<evidence type="ECO:0000256" key="4">
    <source>
        <dbReference type="ARBA" id="ARBA00010031"/>
    </source>
</evidence>
<evidence type="ECO:0000256" key="10">
    <source>
        <dbReference type="ARBA" id="ARBA00023136"/>
    </source>
</evidence>
<evidence type="ECO:0000256" key="7">
    <source>
        <dbReference type="ARBA" id="ARBA00022692"/>
    </source>
</evidence>
<feature type="transmembrane region" description="Helical" evidence="14">
    <location>
        <begin position="137"/>
        <end position="156"/>
    </location>
</feature>
<dbReference type="AlphaFoldDB" id="A0A2J6RWB5"/>
<keyword evidence="11" id="KW-1015">Disulfide bond</keyword>
<feature type="transmembrane region" description="Helical" evidence="14">
    <location>
        <begin position="187"/>
        <end position="207"/>
    </location>
</feature>
<feature type="domain" description="CFEM" evidence="16">
    <location>
        <begin position="31"/>
        <end position="93"/>
    </location>
</feature>
<feature type="domain" description="Rhodopsin" evidence="17">
    <location>
        <begin position="121"/>
        <end position="356"/>
    </location>
</feature>
<dbReference type="Pfam" id="PF05730">
    <property type="entry name" value="CFEM"/>
    <property type="match status" value="1"/>
</dbReference>
<dbReference type="InterPro" id="IPR049326">
    <property type="entry name" value="Rhodopsin_dom_fungi"/>
</dbReference>
<evidence type="ECO:0000256" key="5">
    <source>
        <dbReference type="ARBA" id="ARBA00022525"/>
    </source>
</evidence>
<evidence type="ECO:0000256" key="15">
    <source>
        <dbReference type="SAM" id="SignalP"/>
    </source>
</evidence>
<dbReference type="InterPro" id="IPR052337">
    <property type="entry name" value="SAT4-like"/>
</dbReference>
<evidence type="ECO:0000256" key="12">
    <source>
        <dbReference type="ARBA" id="ARBA00023288"/>
    </source>
</evidence>
<evidence type="ECO:0000259" key="16">
    <source>
        <dbReference type="Pfam" id="PF05730"/>
    </source>
</evidence>
<accession>A0A2J6RWB5</accession>
<keyword evidence="12" id="KW-0449">Lipoprotein</keyword>
<evidence type="ECO:0000256" key="11">
    <source>
        <dbReference type="ARBA" id="ARBA00023157"/>
    </source>
</evidence>
<dbReference type="OrthoDB" id="408702at2759"/>
<keyword evidence="6" id="KW-0325">Glycoprotein</keyword>
<evidence type="ECO:0000256" key="8">
    <source>
        <dbReference type="ARBA" id="ARBA00022729"/>
    </source>
</evidence>
<evidence type="ECO:0000256" key="14">
    <source>
        <dbReference type="SAM" id="Phobius"/>
    </source>
</evidence>
<evidence type="ECO:0000313" key="19">
    <source>
        <dbReference type="Proteomes" id="UP000235786"/>
    </source>
</evidence>
<feature type="transmembrane region" description="Helical" evidence="14">
    <location>
        <begin position="256"/>
        <end position="283"/>
    </location>
</feature>
<dbReference type="PANTHER" id="PTHR33048">
    <property type="entry name" value="PTH11-LIKE INTEGRAL MEMBRANE PROTEIN (AFU_ORTHOLOGUE AFUA_5G11245)"/>
    <property type="match status" value="1"/>
</dbReference>
<evidence type="ECO:0000256" key="2">
    <source>
        <dbReference type="ARBA" id="ARBA00004589"/>
    </source>
</evidence>
<feature type="transmembrane region" description="Helical" evidence="14">
    <location>
        <begin position="335"/>
        <end position="362"/>
    </location>
</feature>
<keyword evidence="5" id="KW-0964">Secreted</keyword>
<evidence type="ECO:0000313" key="18">
    <source>
        <dbReference type="EMBL" id="PMD42810.1"/>
    </source>
</evidence>
<evidence type="ECO:0000256" key="3">
    <source>
        <dbReference type="ARBA" id="ARBA00004613"/>
    </source>
</evidence>
<dbReference type="STRING" id="1149755.A0A2J6RWB5"/>
<feature type="transmembrane region" description="Helical" evidence="14">
    <location>
        <begin position="214"/>
        <end position="236"/>
    </location>
</feature>
<comment type="similarity">
    <text evidence="13">Belongs to the SAT4 family.</text>
</comment>
<reference evidence="18 19" key="1">
    <citation type="submission" date="2016-04" db="EMBL/GenBank/DDBJ databases">
        <title>A degradative enzymes factory behind the ericoid mycorrhizal symbiosis.</title>
        <authorList>
            <consortium name="DOE Joint Genome Institute"/>
            <person name="Martino E."/>
            <person name="Morin E."/>
            <person name="Grelet G."/>
            <person name="Kuo A."/>
            <person name="Kohler A."/>
            <person name="Daghino S."/>
            <person name="Barry K."/>
            <person name="Choi C."/>
            <person name="Cichocki N."/>
            <person name="Clum A."/>
            <person name="Copeland A."/>
            <person name="Hainaut M."/>
            <person name="Haridas S."/>
            <person name="Labutti K."/>
            <person name="Lindquist E."/>
            <person name="Lipzen A."/>
            <person name="Khouja H.-R."/>
            <person name="Murat C."/>
            <person name="Ohm R."/>
            <person name="Olson A."/>
            <person name="Spatafora J."/>
            <person name="Veneault-Fourrey C."/>
            <person name="Henrissat B."/>
            <person name="Grigoriev I."/>
            <person name="Martin F."/>
            <person name="Perotto S."/>
        </authorList>
    </citation>
    <scope>NUCLEOTIDE SEQUENCE [LARGE SCALE GENOMIC DNA]</scope>
    <source>
        <strain evidence="18 19">F</strain>
    </source>
</reference>
<feature type="signal peptide" evidence="15">
    <location>
        <begin position="1"/>
        <end position="18"/>
    </location>
</feature>
<feature type="transmembrane region" description="Helical" evidence="14">
    <location>
        <begin position="295"/>
        <end position="315"/>
    </location>
</feature>
<evidence type="ECO:0000256" key="1">
    <source>
        <dbReference type="ARBA" id="ARBA00004141"/>
    </source>
</evidence>
<feature type="transmembrane region" description="Helical" evidence="14">
    <location>
        <begin position="104"/>
        <end position="125"/>
    </location>
</feature>
<evidence type="ECO:0000259" key="17">
    <source>
        <dbReference type="Pfam" id="PF20684"/>
    </source>
</evidence>
<keyword evidence="8 15" id="KW-0732">Signal</keyword>
<dbReference type="InterPro" id="IPR008427">
    <property type="entry name" value="Extracellular_membr_CFEM_dom"/>
</dbReference>
<protein>
    <submittedName>
        <fullName evidence="18">Uncharacterized protein</fullName>
    </submittedName>
</protein>
<dbReference type="GO" id="GO:0005576">
    <property type="term" value="C:extracellular region"/>
    <property type="evidence" value="ECO:0007669"/>
    <property type="project" value="UniProtKB-SubCell"/>
</dbReference>